<dbReference type="Proteomes" id="UP000314294">
    <property type="component" value="Unassembled WGS sequence"/>
</dbReference>
<evidence type="ECO:0000313" key="2">
    <source>
        <dbReference type="Proteomes" id="UP000314294"/>
    </source>
</evidence>
<sequence>MTPAVLTQIVESRLSSGHLFQLKAVLKPVNRCLHLGTLRCDYEMQINNESPCSLLSLQRRHHR</sequence>
<dbReference type="AlphaFoldDB" id="A0A4Z2GMA8"/>
<protein>
    <submittedName>
        <fullName evidence="1">Uncharacterized protein</fullName>
    </submittedName>
</protein>
<comment type="caution">
    <text evidence="1">The sequence shown here is derived from an EMBL/GenBank/DDBJ whole genome shotgun (WGS) entry which is preliminary data.</text>
</comment>
<gene>
    <name evidence="1" type="ORF">EYF80_035100</name>
</gene>
<accession>A0A4Z2GMA8</accession>
<evidence type="ECO:0000313" key="1">
    <source>
        <dbReference type="EMBL" id="TNN54697.1"/>
    </source>
</evidence>
<organism evidence="1 2">
    <name type="scientific">Liparis tanakae</name>
    <name type="common">Tanaka's snailfish</name>
    <dbReference type="NCBI Taxonomy" id="230148"/>
    <lineage>
        <taxon>Eukaryota</taxon>
        <taxon>Metazoa</taxon>
        <taxon>Chordata</taxon>
        <taxon>Craniata</taxon>
        <taxon>Vertebrata</taxon>
        <taxon>Euteleostomi</taxon>
        <taxon>Actinopterygii</taxon>
        <taxon>Neopterygii</taxon>
        <taxon>Teleostei</taxon>
        <taxon>Neoteleostei</taxon>
        <taxon>Acanthomorphata</taxon>
        <taxon>Eupercaria</taxon>
        <taxon>Perciformes</taxon>
        <taxon>Cottioidei</taxon>
        <taxon>Cottales</taxon>
        <taxon>Liparidae</taxon>
        <taxon>Liparis</taxon>
    </lineage>
</organism>
<dbReference type="EMBL" id="SRLO01000477">
    <property type="protein sequence ID" value="TNN54697.1"/>
    <property type="molecule type" value="Genomic_DNA"/>
</dbReference>
<name>A0A4Z2GMA8_9TELE</name>
<reference evidence="1 2" key="1">
    <citation type="submission" date="2019-03" db="EMBL/GenBank/DDBJ databases">
        <title>First draft genome of Liparis tanakae, snailfish: a comprehensive survey of snailfish specific genes.</title>
        <authorList>
            <person name="Kim W."/>
            <person name="Song I."/>
            <person name="Jeong J.-H."/>
            <person name="Kim D."/>
            <person name="Kim S."/>
            <person name="Ryu S."/>
            <person name="Song J.Y."/>
            <person name="Lee S.K."/>
        </authorList>
    </citation>
    <scope>NUCLEOTIDE SEQUENCE [LARGE SCALE GENOMIC DNA]</scope>
    <source>
        <tissue evidence="1">Muscle</tissue>
    </source>
</reference>
<proteinExistence type="predicted"/>
<keyword evidence="2" id="KW-1185">Reference proteome</keyword>